<dbReference type="InterPro" id="IPR042100">
    <property type="entry name" value="Bug_dom1"/>
</dbReference>
<dbReference type="OrthoDB" id="8880247at2"/>
<dbReference type="EMBL" id="CP017634">
    <property type="protein sequence ID" value="ATW25402.1"/>
    <property type="molecule type" value="Genomic_DNA"/>
</dbReference>
<organism evidence="2 3">
    <name type="scientific">Formimonas warabiya</name>
    <dbReference type="NCBI Taxonomy" id="1761012"/>
    <lineage>
        <taxon>Bacteria</taxon>
        <taxon>Bacillati</taxon>
        <taxon>Bacillota</taxon>
        <taxon>Clostridia</taxon>
        <taxon>Eubacteriales</taxon>
        <taxon>Peptococcaceae</taxon>
        <taxon>Candidatus Formimonas</taxon>
    </lineage>
</organism>
<evidence type="ECO:0000313" key="3">
    <source>
        <dbReference type="Proteomes" id="UP000323521"/>
    </source>
</evidence>
<evidence type="ECO:0000256" key="1">
    <source>
        <dbReference type="ARBA" id="ARBA00006987"/>
    </source>
</evidence>
<gene>
    <name evidence="2" type="ORF">DCMF_12020</name>
</gene>
<dbReference type="Gene3D" id="3.40.190.10">
    <property type="entry name" value="Periplasmic binding protein-like II"/>
    <property type="match status" value="1"/>
</dbReference>
<dbReference type="Gene3D" id="3.40.190.150">
    <property type="entry name" value="Bordetella uptake gene, domain 1"/>
    <property type="match status" value="1"/>
</dbReference>
<dbReference type="RefSeq" id="WP_148134657.1">
    <property type="nucleotide sequence ID" value="NZ_CP017634.1"/>
</dbReference>
<dbReference type="InterPro" id="IPR005064">
    <property type="entry name" value="BUG"/>
</dbReference>
<reference evidence="2 3" key="1">
    <citation type="submission" date="2016-10" db="EMBL/GenBank/DDBJ databases">
        <title>Complete Genome Sequence of Peptococcaceae strain DCMF.</title>
        <authorList>
            <person name="Edwards R.J."/>
            <person name="Holland S.I."/>
            <person name="Deshpande N.P."/>
            <person name="Wong Y.K."/>
            <person name="Ertan H."/>
            <person name="Manefield M."/>
            <person name="Russell T.L."/>
            <person name="Lee M.J."/>
        </authorList>
    </citation>
    <scope>NUCLEOTIDE SEQUENCE [LARGE SCALE GENOMIC DNA]</scope>
    <source>
        <strain evidence="2 3">DCMF</strain>
    </source>
</reference>
<dbReference type="PROSITE" id="PS51257">
    <property type="entry name" value="PROKAR_LIPOPROTEIN"/>
    <property type="match status" value="1"/>
</dbReference>
<proteinExistence type="inferred from homology"/>
<dbReference type="SUPFAM" id="SSF53850">
    <property type="entry name" value="Periplasmic binding protein-like II"/>
    <property type="match status" value="1"/>
</dbReference>
<evidence type="ECO:0000313" key="2">
    <source>
        <dbReference type="EMBL" id="ATW25402.1"/>
    </source>
</evidence>
<dbReference type="PIRSF" id="PIRSF017082">
    <property type="entry name" value="YflP"/>
    <property type="match status" value="1"/>
</dbReference>
<dbReference type="Pfam" id="PF03401">
    <property type="entry name" value="TctC"/>
    <property type="match status" value="1"/>
</dbReference>
<dbReference type="CDD" id="cd07012">
    <property type="entry name" value="PBP2_Bug_TTT"/>
    <property type="match status" value="1"/>
</dbReference>
<keyword evidence="3" id="KW-1185">Reference proteome</keyword>
<name>A0A3G1KSC6_FORW1</name>
<dbReference type="AlphaFoldDB" id="A0A3G1KSC6"/>
<dbReference type="PANTHER" id="PTHR42928">
    <property type="entry name" value="TRICARBOXYLATE-BINDING PROTEIN"/>
    <property type="match status" value="1"/>
</dbReference>
<sequence>MRLKRIILLTMMVFLILSLVGCSAGDKAYPNRPIEFVCQTNAGGSSDAFLRTVADMLTKEKLINVPITVSNKPGGGGAVAYKYVADKKGDPYVVLSATSTFITTPLQSKDCPNYTQFAPICMLACDPSCIIVKTDSPYQTLADLIADSKNREEGITWALASVGSSDHVMGIQFARMIGGKIVFVPQTSDGETIVAVLGGHADVGSMSMRSALGQVEAGRMRILAISSVERAKKLPDVPTLKEIGYNLVSGIPRGVVAPKDIPEDAREVLIEAFKKLLATERWKKYVYDECLVSEEYFGDDFTSYLKRESEMYEPLLREIGFIK</sequence>
<accession>A0A3G1KSC6</accession>
<dbReference type="KEGG" id="fwa:DCMF_12020"/>
<dbReference type="Proteomes" id="UP000323521">
    <property type="component" value="Chromosome"/>
</dbReference>
<comment type="similarity">
    <text evidence="1">Belongs to the UPF0065 (bug) family.</text>
</comment>
<dbReference type="PANTHER" id="PTHR42928:SF3">
    <property type="entry name" value="UPF0065 PROTEIN YFLP"/>
    <property type="match status" value="1"/>
</dbReference>
<protein>
    <recommendedName>
        <fullName evidence="4">Tripartite tricarboxylate transporter substrate binding protein</fullName>
    </recommendedName>
</protein>
<evidence type="ECO:0008006" key="4">
    <source>
        <dbReference type="Google" id="ProtNLM"/>
    </source>
</evidence>